<dbReference type="InterPro" id="IPR000763">
    <property type="entry name" value="Catalase_peroxidase"/>
</dbReference>
<accession>A0ABD3QQD6</accession>
<keyword evidence="4" id="KW-0479">Metal-binding</keyword>
<dbReference type="PRINTS" id="PR00459">
    <property type="entry name" value="ASPEROXIDASE"/>
</dbReference>
<gene>
    <name evidence="12" type="ORF">ACHAW5_009719</name>
</gene>
<dbReference type="PROSITE" id="PS00436">
    <property type="entry name" value="PEROXIDASE_2"/>
    <property type="match status" value="1"/>
</dbReference>
<evidence type="ECO:0000259" key="11">
    <source>
        <dbReference type="Pfam" id="PF00141"/>
    </source>
</evidence>
<dbReference type="GO" id="GO:0046872">
    <property type="term" value="F:metal ion binding"/>
    <property type="evidence" value="ECO:0007669"/>
    <property type="project" value="UniProtKB-KW"/>
</dbReference>
<evidence type="ECO:0000256" key="8">
    <source>
        <dbReference type="ARBA" id="ARBA00049145"/>
    </source>
</evidence>
<keyword evidence="2" id="KW-0575">Peroxidase</keyword>
<evidence type="ECO:0000256" key="5">
    <source>
        <dbReference type="ARBA" id="ARBA00023002"/>
    </source>
</evidence>
<dbReference type="GO" id="GO:0004601">
    <property type="term" value="F:peroxidase activity"/>
    <property type="evidence" value="ECO:0007669"/>
    <property type="project" value="UniProtKB-KW"/>
</dbReference>
<evidence type="ECO:0000256" key="10">
    <source>
        <dbReference type="SAM" id="MobiDB-lite"/>
    </source>
</evidence>
<dbReference type="GO" id="GO:0042744">
    <property type="term" value="P:hydrogen peroxide catabolic process"/>
    <property type="evidence" value="ECO:0007669"/>
    <property type="project" value="UniProtKB-KW"/>
</dbReference>
<evidence type="ECO:0000256" key="3">
    <source>
        <dbReference type="ARBA" id="ARBA00022617"/>
    </source>
</evidence>
<dbReference type="PANTHER" id="PTHR30555:SF0">
    <property type="entry name" value="CATALASE-PEROXIDASE"/>
    <property type="match status" value="1"/>
</dbReference>
<dbReference type="PANTHER" id="PTHR30555">
    <property type="entry name" value="HYDROPEROXIDASE I, BIFUNCTIONAL CATALASE-PEROXIDASE"/>
    <property type="match status" value="1"/>
</dbReference>
<dbReference type="Gene3D" id="1.10.520.10">
    <property type="match status" value="1"/>
</dbReference>
<dbReference type="Pfam" id="PF00141">
    <property type="entry name" value="peroxidase"/>
    <property type="match status" value="1"/>
</dbReference>
<evidence type="ECO:0000256" key="2">
    <source>
        <dbReference type="ARBA" id="ARBA00022559"/>
    </source>
</evidence>
<dbReference type="Proteomes" id="UP001530315">
    <property type="component" value="Unassembled WGS sequence"/>
</dbReference>
<dbReference type="InterPro" id="IPR002207">
    <property type="entry name" value="Peroxidase_I"/>
</dbReference>
<comment type="caution">
    <text evidence="12">The sequence shown here is derived from an EMBL/GenBank/DDBJ whole genome shotgun (WGS) entry which is preliminary data.</text>
</comment>
<keyword evidence="13" id="KW-1185">Reference proteome</keyword>
<feature type="domain" description="Plant heme peroxidase family profile" evidence="11">
    <location>
        <begin position="107"/>
        <end position="228"/>
    </location>
</feature>
<dbReference type="InterPro" id="IPR010255">
    <property type="entry name" value="Haem_peroxidase_sf"/>
</dbReference>
<evidence type="ECO:0000313" key="13">
    <source>
        <dbReference type="Proteomes" id="UP001530315"/>
    </source>
</evidence>
<comment type="similarity">
    <text evidence="9">Belongs to the peroxidase family.</text>
</comment>
<sequence>MTNPESKCPYHREKSAGEGEVRRPMTVRDWWPDSLDLRILHQDPVAARPFHVPHPSCATVATATAAIHGSGYSSSPAYASYAVNFSRLDLDELRSEIHVALTTSHPAWPADYGHYGPLIIRLAWHSAGTYRAFDGRGGGNSGNIRLPPLNSWPDNGNLDKACRYILWPIKRKFGQSISWADLIILAGNVAIESMMGKWGEVTPLWFGGGRVDAFAAEEDIYWGNEPEWLKDDRHDKSKKLDGTGLEEPLGAVQMGLIYVNPVSTISLSCPLLTAFWLISLTIISNLFRKDQEVIQISLHQLKKSVRHLGGWG</sequence>
<dbReference type="AlphaFoldDB" id="A0ABD3QQD6"/>
<feature type="compositionally biased region" description="Basic and acidic residues" evidence="10">
    <location>
        <begin position="8"/>
        <end position="21"/>
    </location>
</feature>
<evidence type="ECO:0000256" key="4">
    <source>
        <dbReference type="ARBA" id="ARBA00022723"/>
    </source>
</evidence>
<evidence type="ECO:0000256" key="9">
    <source>
        <dbReference type="RuleBase" id="RU004241"/>
    </source>
</evidence>
<comment type="cofactor">
    <cofactor evidence="1">
        <name>heme b</name>
        <dbReference type="ChEBI" id="CHEBI:60344"/>
    </cofactor>
</comment>
<keyword evidence="5" id="KW-0560">Oxidoreductase</keyword>
<dbReference type="SUPFAM" id="SSF48113">
    <property type="entry name" value="Heme-dependent peroxidases"/>
    <property type="match status" value="1"/>
</dbReference>
<evidence type="ECO:0000256" key="7">
    <source>
        <dbReference type="ARBA" id="ARBA00023324"/>
    </source>
</evidence>
<organism evidence="12 13">
    <name type="scientific">Stephanodiscus triporus</name>
    <dbReference type="NCBI Taxonomy" id="2934178"/>
    <lineage>
        <taxon>Eukaryota</taxon>
        <taxon>Sar</taxon>
        <taxon>Stramenopiles</taxon>
        <taxon>Ochrophyta</taxon>
        <taxon>Bacillariophyta</taxon>
        <taxon>Coscinodiscophyceae</taxon>
        <taxon>Thalassiosirophycidae</taxon>
        <taxon>Stephanodiscales</taxon>
        <taxon>Stephanodiscaceae</taxon>
        <taxon>Stephanodiscus</taxon>
    </lineage>
</organism>
<evidence type="ECO:0000256" key="6">
    <source>
        <dbReference type="ARBA" id="ARBA00023004"/>
    </source>
</evidence>
<reference evidence="12 13" key="1">
    <citation type="submission" date="2024-10" db="EMBL/GenBank/DDBJ databases">
        <title>Updated reference genomes for cyclostephanoid diatoms.</title>
        <authorList>
            <person name="Roberts W.R."/>
            <person name="Alverson A.J."/>
        </authorList>
    </citation>
    <scope>NUCLEOTIDE SEQUENCE [LARGE SCALE GENOMIC DNA]</scope>
    <source>
        <strain evidence="12 13">AJA276-08</strain>
    </source>
</reference>
<name>A0ABD3QQD6_9STRA</name>
<dbReference type="EMBL" id="JALLAZ020000146">
    <property type="protein sequence ID" value="KAL3802460.1"/>
    <property type="molecule type" value="Genomic_DNA"/>
</dbReference>
<feature type="region of interest" description="Disordered" evidence="10">
    <location>
        <begin position="1"/>
        <end position="21"/>
    </location>
</feature>
<keyword evidence="6" id="KW-0408">Iron</keyword>
<dbReference type="InterPro" id="IPR019794">
    <property type="entry name" value="Peroxidases_AS"/>
</dbReference>
<dbReference type="PRINTS" id="PR00458">
    <property type="entry name" value="PEROXIDASE"/>
</dbReference>
<evidence type="ECO:0000313" key="12">
    <source>
        <dbReference type="EMBL" id="KAL3802460.1"/>
    </source>
</evidence>
<keyword evidence="3" id="KW-0349">Heme</keyword>
<keyword evidence="7" id="KW-0376">Hydrogen peroxide</keyword>
<evidence type="ECO:0000256" key="1">
    <source>
        <dbReference type="ARBA" id="ARBA00001970"/>
    </source>
</evidence>
<proteinExistence type="inferred from homology"/>
<comment type="catalytic activity">
    <reaction evidence="8">
        <text>2 H2O2 = O2 + 2 H2O</text>
        <dbReference type="Rhea" id="RHEA:20309"/>
        <dbReference type="ChEBI" id="CHEBI:15377"/>
        <dbReference type="ChEBI" id="CHEBI:15379"/>
        <dbReference type="ChEBI" id="CHEBI:16240"/>
        <dbReference type="EC" id="1.11.1.21"/>
    </reaction>
</comment>
<protein>
    <recommendedName>
        <fullName evidence="11">Plant heme peroxidase family profile domain-containing protein</fullName>
    </recommendedName>
</protein>
<dbReference type="InterPro" id="IPR002016">
    <property type="entry name" value="Haem_peroxidase"/>
</dbReference>